<accession>A0A9P1CBG6</accession>
<dbReference type="Proteomes" id="UP001152797">
    <property type="component" value="Unassembled WGS sequence"/>
</dbReference>
<reference evidence="2" key="1">
    <citation type="submission" date="2022-10" db="EMBL/GenBank/DDBJ databases">
        <authorList>
            <person name="Chen Y."/>
            <person name="Dougan E. K."/>
            <person name="Chan C."/>
            <person name="Rhodes N."/>
            <person name="Thang M."/>
        </authorList>
    </citation>
    <scope>NUCLEOTIDE SEQUENCE</scope>
</reference>
<dbReference type="EMBL" id="CAMXCT020001335">
    <property type="protein sequence ID" value="CAL1142492.1"/>
    <property type="molecule type" value="Genomic_DNA"/>
</dbReference>
<feature type="compositionally biased region" description="Basic and acidic residues" evidence="1">
    <location>
        <begin position="44"/>
        <end position="64"/>
    </location>
</feature>
<keyword evidence="4" id="KW-1185">Reference proteome</keyword>
<evidence type="ECO:0000256" key="1">
    <source>
        <dbReference type="SAM" id="MobiDB-lite"/>
    </source>
</evidence>
<reference evidence="3" key="2">
    <citation type="submission" date="2024-04" db="EMBL/GenBank/DDBJ databases">
        <authorList>
            <person name="Chen Y."/>
            <person name="Shah S."/>
            <person name="Dougan E. K."/>
            <person name="Thang M."/>
            <person name="Chan C."/>
        </authorList>
    </citation>
    <scope>NUCLEOTIDE SEQUENCE [LARGE SCALE GENOMIC DNA]</scope>
</reference>
<protein>
    <submittedName>
        <fullName evidence="2">Uncharacterized protein</fullName>
    </submittedName>
</protein>
<gene>
    <name evidence="2" type="ORF">C1SCF055_LOCUS16211</name>
</gene>
<proteinExistence type="predicted"/>
<evidence type="ECO:0000313" key="4">
    <source>
        <dbReference type="Proteomes" id="UP001152797"/>
    </source>
</evidence>
<dbReference type="EMBL" id="CAMXCT010001335">
    <property type="protein sequence ID" value="CAI3989117.1"/>
    <property type="molecule type" value="Genomic_DNA"/>
</dbReference>
<feature type="region of interest" description="Disordered" evidence="1">
    <location>
        <begin position="156"/>
        <end position="175"/>
    </location>
</feature>
<dbReference type="EMBL" id="CAMXCT030001335">
    <property type="protein sequence ID" value="CAL4776429.1"/>
    <property type="molecule type" value="Genomic_DNA"/>
</dbReference>
<feature type="compositionally biased region" description="Low complexity" evidence="1">
    <location>
        <begin position="286"/>
        <end position="375"/>
    </location>
</feature>
<name>A0A9P1CBG6_9DINO</name>
<organism evidence="2">
    <name type="scientific">Cladocopium goreaui</name>
    <dbReference type="NCBI Taxonomy" id="2562237"/>
    <lineage>
        <taxon>Eukaryota</taxon>
        <taxon>Sar</taxon>
        <taxon>Alveolata</taxon>
        <taxon>Dinophyceae</taxon>
        <taxon>Suessiales</taxon>
        <taxon>Symbiodiniaceae</taxon>
        <taxon>Cladocopium</taxon>
    </lineage>
</organism>
<evidence type="ECO:0000313" key="2">
    <source>
        <dbReference type="EMBL" id="CAI3989117.1"/>
    </source>
</evidence>
<feature type="region of interest" description="Disordered" evidence="1">
    <location>
        <begin position="209"/>
        <end position="386"/>
    </location>
</feature>
<sequence>MASLPHQGVVDRHEQQLLAELETLSPEELQRALEDNVFRCHSSENEAQLEERSENEAQLEEHGLSGHLGSLAGAAPGEAPVASPAAAVSQGDKLAAAVPVTKEELPQQPAKRIVEAMEIDSSSESGSDCAPTELEEEAATPMTAVKTCPPKAAPMHLASPAVSAPPKAAQTAQQGAEDPAVMLAYMEKQQEMLLAQIAGLKSQVDKMTAEKAYTTPPQKPVFTPDGTTAAALPSPAAKAPLPKLPGRLPAPPPKKEPTTPVPKQGAAPQVAQLQVATAAPEPPVPQAATPQAEPPQVAKAALQRAAPQAEPPQVAKAALQRAAPQAAAPQAEPPQVAKAALQRAAPQAEPPQVAKAALQRAAPQAEPPQASRPAAETMESTGVKKGEEEILDAFDLDNQELSEHAIYMRLKRLCMPTGAGKLSVSKDISDQWATGDRDQLTLALVQALKVHGFSNTSATRKLVRAEFAEQVVRIRERSRQKVEEIEGGWFSEERMDKDLGYSKSNRYDSSITEYFVQTSDKVKITRADLDKWCSSKAAGENEEMPDQMDMPSLKDLPTDEQTPGEDAAIPLDTFEAVQTSLTAFIDSMHAKASQLITWVNAVDTMGTDRSKQRRMNAALRLLYRGGAWLAADEAALIGEHGLTALRAMQRCAEISLANREPLYPLHAKMHMLFHQFRFLCQYSKKCCWVESPLTDACQMDEGFVGVVARLSRRVSPKTTIRRTLDLYLCLLHKHWTNQPVQSDEVEEHDRKKSIEALQQMATNIRLLLQEVVPELLHGRDNSSAMDIDTRPSNRSQATYAQKVLLKLQTYSAWAWPVIIEYTRNAYDDEAITPEIQARMERGTDGSLSYLSSVLVYAWKAAEFQFPVVEAMMEKNETSGETLMKAGCAASYAQLLGDITEMYGELSDSKLQCFLNTTNKTHWKRCAFDATNSLQRVTSAIAQAANAMWQCFGIYWGCSQLMNTAYSQLVKAMVASEEMSDNCNEETHNICKPFAFKAMGALSQAAGQMSSASQDCDIKGGSQDSPLNPYAATPFEKREDAPKVDAPTP</sequence>
<feature type="region of interest" description="Disordered" evidence="1">
    <location>
        <begin position="44"/>
        <end position="86"/>
    </location>
</feature>
<feature type="region of interest" description="Disordered" evidence="1">
    <location>
        <begin position="1011"/>
        <end position="1048"/>
    </location>
</feature>
<dbReference type="OrthoDB" id="446122at2759"/>
<feature type="compositionally biased region" description="Low complexity" evidence="1">
    <location>
        <begin position="65"/>
        <end position="86"/>
    </location>
</feature>
<comment type="caution">
    <text evidence="2">The sequence shown here is derived from an EMBL/GenBank/DDBJ whole genome shotgun (WGS) entry which is preliminary data.</text>
</comment>
<evidence type="ECO:0000313" key="3">
    <source>
        <dbReference type="EMBL" id="CAL1142492.1"/>
    </source>
</evidence>
<dbReference type="AlphaFoldDB" id="A0A9P1CBG6"/>
<feature type="compositionally biased region" description="Low complexity" evidence="1">
    <location>
        <begin position="227"/>
        <end position="247"/>
    </location>
</feature>
<feature type="compositionally biased region" description="Low complexity" evidence="1">
    <location>
        <begin position="158"/>
        <end position="169"/>
    </location>
</feature>